<gene>
    <name evidence="2" type="ORF">OVN521_LOCUS47450</name>
</gene>
<sequence>MGEKDAKIKRLEQGSVSSQSSLPSRATNILRTNINHPLATQQKSATPIRPPLPPSTSQQAKINTR</sequence>
<feature type="compositionally biased region" description="Polar residues" evidence="1">
    <location>
        <begin position="55"/>
        <end position="65"/>
    </location>
</feature>
<keyword evidence="3" id="KW-1185">Reference proteome</keyword>
<feature type="compositionally biased region" description="Low complexity" evidence="1">
    <location>
        <begin position="15"/>
        <end position="24"/>
    </location>
</feature>
<feature type="compositionally biased region" description="Polar residues" evidence="1">
    <location>
        <begin position="25"/>
        <end position="45"/>
    </location>
</feature>
<proteinExistence type="predicted"/>
<evidence type="ECO:0000256" key="1">
    <source>
        <dbReference type="SAM" id="MobiDB-lite"/>
    </source>
</evidence>
<feature type="non-terminal residue" evidence="2">
    <location>
        <position position="65"/>
    </location>
</feature>
<reference evidence="2" key="1">
    <citation type="submission" date="2021-02" db="EMBL/GenBank/DDBJ databases">
        <authorList>
            <person name="Nowell W R."/>
        </authorList>
    </citation>
    <scope>NUCLEOTIDE SEQUENCE</scope>
</reference>
<comment type="caution">
    <text evidence="2">The sequence shown here is derived from an EMBL/GenBank/DDBJ whole genome shotgun (WGS) entry which is preliminary data.</text>
</comment>
<protein>
    <submittedName>
        <fullName evidence="2">Uncharacterized protein</fullName>
    </submittedName>
</protein>
<dbReference type="AlphaFoldDB" id="A0A821GX43"/>
<dbReference type="Proteomes" id="UP000663866">
    <property type="component" value="Unassembled WGS sequence"/>
</dbReference>
<feature type="region of interest" description="Disordered" evidence="1">
    <location>
        <begin position="1"/>
        <end position="65"/>
    </location>
</feature>
<feature type="compositionally biased region" description="Basic and acidic residues" evidence="1">
    <location>
        <begin position="1"/>
        <end position="12"/>
    </location>
</feature>
<evidence type="ECO:0000313" key="3">
    <source>
        <dbReference type="Proteomes" id="UP000663866"/>
    </source>
</evidence>
<accession>A0A821GX43</accession>
<organism evidence="2 3">
    <name type="scientific">Rotaria magnacalcarata</name>
    <dbReference type="NCBI Taxonomy" id="392030"/>
    <lineage>
        <taxon>Eukaryota</taxon>
        <taxon>Metazoa</taxon>
        <taxon>Spiralia</taxon>
        <taxon>Gnathifera</taxon>
        <taxon>Rotifera</taxon>
        <taxon>Eurotatoria</taxon>
        <taxon>Bdelloidea</taxon>
        <taxon>Philodinida</taxon>
        <taxon>Philodinidae</taxon>
        <taxon>Rotaria</taxon>
    </lineage>
</organism>
<dbReference type="EMBL" id="CAJOBG010093017">
    <property type="protein sequence ID" value="CAF4672294.1"/>
    <property type="molecule type" value="Genomic_DNA"/>
</dbReference>
<name>A0A821GX43_9BILA</name>
<evidence type="ECO:0000313" key="2">
    <source>
        <dbReference type="EMBL" id="CAF4672294.1"/>
    </source>
</evidence>